<protein>
    <submittedName>
        <fullName evidence="2">Uncharacterized protein</fullName>
    </submittedName>
</protein>
<proteinExistence type="predicted"/>
<evidence type="ECO:0000313" key="2">
    <source>
        <dbReference type="EMBL" id="JAE24753.1"/>
    </source>
</evidence>
<reference evidence="2" key="1">
    <citation type="submission" date="2014-09" db="EMBL/GenBank/DDBJ databases">
        <authorList>
            <person name="Magalhaes I.L.F."/>
            <person name="Oliveira U."/>
            <person name="Santos F.R."/>
            <person name="Vidigal T.H.D.A."/>
            <person name="Brescovit A.D."/>
            <person name="Santos A.J."/>
        </authorList>
    </citation>
    <scope>NUCLEOTIDE SEQUENCE</scope>
    <source>
        <tissue evidence="2">Shoot tissue taken approximately 20 cm above the soil surface</tissue>
    </source>
</reference>
<sequence>MNAKLQDRSHWRRRRRLAAIALALVERHHGVDGLHDGHDEEEDGGGEGEERPWAPEVRVDEVGAPHIPRLPAVRVHLPVHGVERALRLQHHVL</sequence>
<evidence type="ECO:0000256" key="1">
    <source>
        <dbReference type="SAM" id="MobiDB-lite"/>
    </source>
</evidence>
<organism evidence="2">
    <name type="scientific">Arundo donax</name>
    <name type="common">Giant reed</name>
    <name type="synonym">Donax arundinaceus</name>
    <dbReference type="NCBI Taxonomy" id="35708"/>
    <lineage>
        <taxon>Eukaryota</taxon>
        <taxon>Viridiplantae</taxon>
        <taxon>Streptophyta</taxon>
        <taxon>Embryophyta</taxon>
        <taxon>Tracheophyta</taxon>
        <taxon>Spermatophyta</taxon>
        <taxon>Magnoliopsida</taxon>
        <taxon>Liliopsida</taxon>
        <taxon>Poales</taxon>
        <taxon>Poaceae</taxon>
        <taxon>PACMAD clade</taxon>
        <taxon>Arundinoideae</taxon>
        <taxon>Arundineae</taxon>
        <taxon>Arundo</taxon>
    </lineage>
</organism>
<name>A0A0A9GVX0_ARUDO</name>
<dbReference type="EMBL" id="GBRH01173143">
    <property type="protein sequence ID" value="JAE24753.1"/>
    <property type="molecule type" value="Transcribed_RNA"/>
</dbReference>
<accession>A0A0A9GVX0</accession>
<reference evidence="2" key="2">
    <citation type="journal article" date="2015" name="Data Brief">
        <title>Shoot transcriptome of the giant reed, Arundo donax.</title>
        <authorList>
            <person name="Barrero R.A."/>
            <person name="Guerrero F.D."/>
            <person name="Moolhuijzen P."/>
            <person name="Goolsby J.A."/>
            <person name="Tidwell J."/>
            <person name="Bellgard S.E."/>
            <person name="Bellgard M.I."/>
        </authorList>
    </citation>
    <scope>NUCLEOTIDE SEQUENCE</scope>
    <source>
        <tissue evidence="2">Shoot tissue taken approximately 20 cm above the soil surface</tissue>
    </source>
</reference>
<feature type="compositionally biased region" description="Basic and acidic residues" evidence="1">
    <location>
        <begin position="29"/>
        <end position="38"/>
    </location>
</feature>
<feature type="region of interest" description="Disordered" evidence="1">
    <location>
        <begin position="29"/>
        <end position="54"/>
    </location>
</feature>
<dbReference type="AlphaFoldDB" id="A0A0A9GVX0"/>